<keyword evidence="2" id="KW-1185">Reference proteome</keyword>
<name>A0A518C6F1_9BACT</name>
<evidence type="ECO:0008006" key="3">
    <source>
        <dbReference type="Google" id="ProtNLM"/>
    </source>
</evidence>
<dbReference type="OrthoDB" id="9788989at2"/>
<dbReference type="Proteomes" id="UP000318626">
    <property type="component" value="Chromosome"/>
</dbReference>
<dbReference type="InterPro" id="IPR025529">
    <property type="entry name" value="DUF4416"/>
</dbReference>
<dbReference type="RefSeq" id="WP_144971716.1">
    <property type="nucleotide sequence ID" value="NZ_CP036289.1"/>
</dbReference>
<gene>
    <name evidence="1" type="ORF">Pan97_18100</name>
</gene>
<dbReference type="EMBL" id="CP036289">
    <property type="protein sequence ID" value="QDU74794.1"/>
    <property type="molecule type" value="Genomic_DNA"/>
</dbReference>
<evidence type="ECO:0000313" key="2">
    <source>
        <dbReference type="Proteomes" id="UP000318626"/>
    </source>
</evidence>
<accession>A0A518C6F1</accession>
<proteinExistence type="predicted"/>
<organism evidence="1 2">
    <name type="scientific">Bremerella volcania</name>
    <dbReference type="NCBI Taxonomy" id="2527984"/>
    <lineage>
        <taxon>Bacteria</taxon>
        <taxon>Pseudomonadati</taxon>
        <taxon>Planctomycetota</taxon>
        <taxon>Planctomycetia</taxon>
        <taxon>Pirellulales</taxon>
        <taxon>Pirellulaceae</taxon>
        <taxon>Bremerella</taxon>
    </lineage>
</organism>
<sequence length="178" mass="21117">MGDIQEPRKILPIVAAFSRYGEALEWGKTQAEAAWGEIALVSEPFLLTETTYYDQEMGPGQSKQFWAFSELRSPGDLPDWKRTSNRWEETYAQTGLWPEERPLNLDPGYISEAKLILATTKDRDHRIYLRDGIYAEVTLHFRHKAWTSWPWTYPDYQRPEYHEFFDRCRAYLRQRMTA</sequence>
<dbReference type="KEGG" id="bvo:Pan97_18100"/>
<dbReference type="AlphaFoldDB" id="A0A518C6F1"/>
<evidence type="ECO:0000313" key="1">
    <source>
        <dbReference type="EMBL" id="QDU74794.1"/>
    </source>
</evidence>
<reference evidence="2" key="1">
    <citation type="submission" date="2019-02" db="EMBL/GenBank/DDBJ databases">
        <title>Deep-cultivation of Planctomycetes and their phenomic and genomic characterization uncovers novel biology.</title>
        <authorList>
            <person name="Wiegand S."/>
            <person name="Jogler M."/>
            <person name="Boedeker C."/>
            <person name="Pinto D."/>
            <person name="Vollmers J."/>
            <person name="Rivas-Marin E."/>
            <person name="Kohn T."/>
            <person name="Peeters S.H."/>
            <person name="Heuer A."/>
            <person name="Rast P."/>
            <person name="Oberbeckmann S."/>
            <person name="Bunk B."/>
            <person name="Jeske O."/>
            <person name="Meyerdierks A."/>
            <person name="Storesund J.E."/>
            <person name="Kallscheuer N."/>
            <person name="Luecker S."/>
            <person name="Lage O.M."/>
            <person name="Pohl T."/>
            <person name="Merkel B.J."/>
            <person name="Hornburger P."/>
            <person name="Mueller R.-W."/>
            <person name="Bruemmer F."/>
            <person name="Labrenz M."/>
            <person name="Spormann A.M."/>
            <person name="Op den Camp H."/>
            <person name="Overmann J."/>
            <person name="Amann R."/>
            <person name="Jetten M.S.M."/>
            <person name="Mascher T."/>
            <person name="Medema M.H."/>
            <person name="Devos D.P."/>
            <person name="Kaster A.-K."/>
            <person name="Ovreas L."/>
            <person name="Rohde M."/>
            <person name="Galperin M.Y."/>
            <person name="Jogler C."/>
        </authorList>
    </citation>
    <scope>NUCLEOTIDE SEQUENCE [LARGE SCALE GENOMIC DNA]</scope>
    <source>
        <strain evidence="2">Pan97</strain>
    </source>
</reference>
<dbReference type="Pfam" id="PF14385">
    <property type="entry name" value="DUF4416"/>
    <property type="match status" value="1"/>
</dbReference>
<protein>
    <recommendedName>
        <fullName evidence="3">DUF4416 domain-containing protein</fullName>
    </recommendedName>
</protein>